<dbReference type="Pfam" id="PF08497">
    <property type="entry name" value="Radical_SAM_N"/>
    <property type="match status" value="1"/>
</dbReference>
<evidence type="ECO:0000313" key="8">
    <source>
        <dbReference type="EMBL" id="OGC15235.1"/>
    </source>
</evidence>
<dbReference type="GO" id="GO:0051539">
    <property type="term" value="F:4 iron, 4 sulfur cluster binding"/>
    <property type="evidence" value="ECO:0007669"/>
    <property type="project" value="UniProtKB-KW"/>
</dbReference>
<dbReference type="InterPro" id="IPR007197">
    <property type="entry name" value="rSAM"/>
</dbReference>
<organism evidence="8 9">
    <name type="scientific">candidate division WOR-1 bacterium RIFOXYB2_FULL_36_35</name>
    <dbReference type="NCBI Taxonomy" id="1802578"/>
    <lineage>
        <taxon>Bacteria</taxon>
        <taxon>Bacillati</taxon>
        <taxon>Saganbacteria</taxon>
    </lineage>
</organism>
<dbReference type="InterPro" id="IPR006638">
    <property type="entry name" value="Elp3/MiaA/NifB-like_rSAM"/>
</dbReference>
<evidence type="ECO:0000313" key="9">
    <source>
        <dbReference type="Proteomes" id="UP000177905"/>
    </source>
</evidence>
<dbReference type="EMBL" id="MEUA01000023">
    <property type="protein sequence ID" value="OGC15235.1"/>
    <property type="molecule type" value="Genomic_DNA"/>
</dbReference>
<dbReference type="Pfam" id="PF11842">
    <property type="entry name" value="DUF3362"/>
    <property type="match status" value="1"/>
</dbReference>
<dbReference type="InterPro" id="IPR013704">
    <property type="entry name" value="UPF0313_N"/>
</dbReference>
<dbReference type="NCBIfam" id="TIGR03904">
    <property type="entry name" value="SAM_YgiQ"/>
    <property type="match status" value="1"/>
</dbReference>
<keyword evidence="5 6" id="KW-0411">Iron-sulfur</keyword>
<dbReference type="PROSITE" id="PS51918">
    <property type="entry name" value="RADICAL_SAM"/>
    <property type="match status" value="1"/>
</dbReference>
<dbReference type="PANTHER" id="PTHR32331">
    <property type="entry name" value="UPF0313 PROTEIN YGIQ"/>
    <property type="match status" value="1"/>
</dbReference>
<dbReference type="AlphaFoldDB" id="A0A1F4S473"/>
<comment type="caution">
    <text evidence="8">The sequence shown here is derived from an EMBL/GenBank/DDBJ whole genome shotgun (WGS) entry which is preliminary data.</text>
</comment>
<evidence type="ECO:0000256" key="2">
    <source>
        <dbReference type="ARBA" id="ARBA00022691"/>
    </source>
</evidence>
<feature type="binding site" evidence="6">
    <location>
        <position position="297"/>
    </location>
    <ligand>
        <name>[4Fe-4S] cluster</name>
        <dbReference type="ChEBI" id="CHEBI:49883"/>
        <note>4Fe-4S-S-AdoMet</note>
    </ligand>
</feature>
<dbReference type="HAMAP" id="MF_01251">
    <property type="entry name" value="UPF0313"/>
    <property type="match status" value="1"/>
</dbReference>
<dbReference type="InterPro" id="IPR058240">
    <property type="entry name" value="rSAM_sf"/>
</dbReference>
<dbReference type="Proteomes" id="UP000177905">
    <property type="component" value="Unassembled WGS sequence"/>
</dbReference>
<accession>A0A1F4S473</accession>
<dbReference type="InterPro" id="IPR024560">
    <property type="entry name" value="UPF0313_C"/>
</dbReference>
<protein>
    <submittedName>
        <fullName evidence="8">YgiQ family radical SAM protein</fullName>
    </submittedName>
</protein>
<dbReference type="Gene3D" id="3.80.30.20">
    <property type="entry name" value="tm_1862 like domain"/>
    <property type="match status" value="1"/>
</dbReference>
<evidence type="ECO:0000256" key="3">
    <source>
        <dbReference type="ARBA" id="ARBA00022723"/>
    </source>
</evidence>
<evidence type="ECO:0000256" key="5">
    <source>
        <dbReference type="ARBA" id="ARBA00023014"/>
    </source>
</evidence>
<dbReference type="PANTHER" id="PTHR32331:SF0">
    <property type="entry name" value="UPF0313 PROTEIN YGIQ"/>
    <property type="match status" value="1"/>
</dbReference>
<feature type="domain" description="Radical SAM core" evidence="7">
    <location>
        <begin position="279"/>
        <end position="548"/>
    </location>
</feature>
<comment type="similarity">
    <text evidence="6">Belongs to the UPF0313 family.</text>
</comment>
<keyword evidence="3 6" id="KW-0479">Metal-binding</keyword>
<evidence type="ECO:0000256" key="1">
    <source>
        <dbReference type="ARBA" id="ARBA00022485"/>
    </source>
</evidence>
<dbReference type="InterPro" id="IPR022946">
    <property type="entry name" value="UPF0313"/>
</dbReference>
<comment type="cofactor">
    <cofactor evidence="6">
        <name>[4Fe-4S] cluster</name>
        <dbReference type="ChEBI" id="CHEBI:49883"/>
    </cofactor>
    <text evidence="6">Binds 1 [4Fe-4S] cluster. The cluster is coordinated with 3 cysteines and an exchangeable S-adenosyl-L-methionine.</text>
</comment>
<dbReference type="SFLD" id="SFLDS00029">
    <property type="entry name" value="Radical_SAM"/>
    <property type="match status" value="1"/>
</dbReference>
<sequence length="575" mass="65650">MPFLPIDKSEIKGQLDIIIVTGDAYIDHPSFGPVVIARNLEAHGFSVGIIAQPNWKEDKDFLKLGKPRIFFGIAAGNLDSMVANYTADNKIRRTDMYTPDNKGGKRPDRATIVYTNKIKQLFPDSMVILGGVEASLRRFAHYDYWSNKVRRSILFDSKADLIVYGMGENAIVEVANVRGQNLELLHLSNTAIILKDISQLKEYLILPSFEEVSTDKKKYVEAFKLYYLEGRKRYPRIIVQPCQGRYLVVFPPQVMTSHELETVFKLPYMYEAHPSYKDHKIPAWDFVKFSTISHRGCFGGCSFCAISQHQGKYIVSRSQKSIEDEVKNIIMKRKDFRGTILDIGGPTANMYMMECSKKEGCTRASCIYPAICPHLKNSHKPLINLLKSVRNIPGVKHLFSNSGIRYDLAMQDPEYIKELVEHHVSGQLSVAPEHVCEEVLLTMGKPGVEKFESFKKEFDKISKQSEKKQYLIPYFIASHPGATLEHALKLALFLKKNHMKIEQVQNFTPTPMTVSTCMYYTGIDPFTGKQVYVPKGEERTFQRALLQPYLQKNKREIIKALTNLGKRDLIQILLE</sequence>
<feature type="binding site" evidence="6">
    <location>
        <position position="304"/>
    </location>
    <ligand>
        <name>[4Fe-4S] cluster</name>
        <dbReference type="ChEBI" id="CHEBI:49883"/>
        <note>4Fe-4S-S-AdoMet</note>
    </ligand>
</feature>
<dbReference type="SUPFAM" id="SSF102114">
    <property type="entry name" value="Radical SAM enzymes"/>
    <property type="match status" value="1"/>
</dbReference>
<proteinExistence type="inferred from homology"/>
<gene>
    <name evidence="8" type="ORF">A2290_03050</name>
</gene>
<dbReference type="GO" id="GO:0005506">
    <property type="term" value="F:iron ion binding"/>
    <property type="evidence" value="ECO:0007669"/>
    <property type="project" value="UniProtKB-UniRule"/>
</dbReference>
<name>A0A1F4S473_UNCSA</name>
<dbReference type="SFLD" id="SFLDG01069">
    <property type="entry name" value="UPF0313"/>
    <property type="match status" value="1"/>
</dbReference>
<dbReference type="Pfam" id="PF04055">
    <property type="entry name" value="Radical_SAM"/>
    <property type="match status" value="1"/>
</dbReference>
<reference evidence="8 9" key="1">
    <citation type="journal article" date="2016" name="Nat. Commun.">
        <title>Thousands of microbial genomes shed light on interconnected biogeochemical processes in an aquifer system.</title>
        <authorList>
            <person name="Anantharaman K."/>
            <person name="Brown C.T."/>
            <person name="Hug L.A."/>
            <person name="Sharon I."/>
            <person name="Castelle C.J."/>
            <person name="Probst A.J."/>
            <person name="Thomas B.C."/>
            <person name="Singh A."/>
            <person name="Wilkins M.J."/>
            <person name="Karaoz U."/>
            <person name="Brodie E.L."/>
            <person name="Williams K.H."/>
            <person name="Hubbard S.S."/>
            <person name="Banfield J.F."/>
        </authorList>
    </citation>
    <scope>NUCLEOTIDE SEQUENCE [LARGE SCALE GENOMIC DNA]</scope>
</reference>
<evidence type="ECO:0000256" key="6">
    <source>
        <dbReference type="HAMAP-Rule" id="MF_01251"/>
    </source>
</evidence>
<dbReference type="GO" id="GO:0003824">
    <property type="term" value="F:catalytic activity"/>
    <property type="evidence" value="ECO:0007669"/>
    <property type="project" value="InterPro"/>
</dbReference>
<keyword evidence="4 6" id="KW-0408">Iron</keyword>
<dbReference type="SFLD" id="SFLDG01082">
    <property type="entry name" value="B12-binding_domain_containing"/>
    <property type="match status" value="1"/>
</dbReference>
<feature type="binding site" evidence="6">
    <location>
        <position position="301"/>
    </location>
    <ligand>
        <name>[4Fe-4S] cluster</name>
        <dbReference type="ChEBI" id="CHEBI:49883"/>
        <note>4Fe-4S-S-AdoMet</note>
    </ligand>
</feature>
<keyword evidence="2 6" id="KW-0949">S-adenosyl-L-methionine</keyword>
<dbReference type="SMART" id="SM00729">
    <property type="entry name" value="Elp3"/>
    <property type="match status" value="1"/>
</dbReference>
<keyword evidence="1 6" id="KW-0004">4Fe-4S</keyword>
<evidence type="ECO:0000259" key="7">
    <source>
        <dbReference type="PROSITE" id="PS51918"/>
    </source>
</evidence>
<dbReference type="InterPro" id="IPR023404">
    <property type="entry name" value="rSAM_horseshoe"/>
</dbReference>
<evidence type="ECO:0000256" key="4">
    <source>
        <dbReference type="ARBA" id="ARBA00023004"/>
    </source>
</evidence>